<dbReference type="AlphaFoldDB" id="A0A4Y2U4V2"/>
<comment type="caution">
    <text evidence="1">The sequence shown here is derived from an EMBL/GenBank/DDBJ whole genome shotgun (WGS) entry which is preliminary data.</text>
</comment>
<protein>
    <submittedName>
        <fullName evidence="1">Uncharacterized protein</fullName>
    </submittedName>
</protein>
<name>A0A4Y2U4V2_ARAVE</name>
<organism evidence="1 2">
    <name type="scientific">Araneus ventricosus</name>
    <name type="common">Orbweaver spider</name>
    <name type="synonym">Epeira ventricosa</name>
    <dbReference type="NCBI Taxonomy" id="182803"/>
    <lineage>
        <taxon>Eukaryota</taxon>
        <taxon>Metazoa</taxon>
        <taxon>Ecdysozoa</taxon>
        <taxon>Arthropoda</taxon>
        <taxon>Chelicerata</taxon>
        <taxon>Arachnida</taxon>
        <taxon>Araneae</taxon>
        <taxon>Araneomorphae</taxon>
        <taxon>Entelegynae</taxon>
        <taxon>Araneoidea</taxon>
        <taxon>Araneidae</taxon>
        <taxon>Araneus</taxon>
    </lineage>
</organism>
<dbReference type="EMBL" id="BGPR01032962">
    <property type="protein sequence ID" value="GBO06706.1"/>
    <property type="molecule type" value="Genomic_DNA"/>
</dbReference>
<evidence type="ECO:0000313" key="1">
    <source>
        <dbReference type="EMBL" id="GBO06706.1"/>
    </source>
</evidence>
<proteinExistence type="predicted"/>
<evidence type="ECO:0000313" key="2">
    <source>
        <dbReference type="Proteomes" id="UP000499080"/>
    </source>
</evidence>
<keyword evidence="2" id="KW-1185">Reference proteome</keyword>
<sequence length="97" mass="10731">MKSELLFPGTSLVDRCPDNRGSTALISVVELIMFIKSTFFLCFSRSTDPIPKYSDIAILQRKWNDGAALLIAVNDNGDISFQSLNSISLPLLTPHED</sequence>
<reference evidence="1 2" key="1">
    <citation type="journal article" date="2019" name="Sci. Rep.">
        <title>Orb-weaving spider Araneus ventricosus genome elucidates the spidroin gene catalogue.</title>
        <authorList>
            <person name="Kono N."/>
            <person name="Nakamura H."/>
            <person name="Ohtoshi R."/>
            <person name="Moran D.A.P."/>
            <person name="Shinohara A."/>
            <person name="Yoshida Y."/>
            <person name="Fujiwara M."/>
            <person name="Mori M."/>
            <person name="Tomita M."/>
            <person name="Arakawa K."/>
        </authorList>
    </citation>
    <scope>NUCLEOTIDE SEQUENCE [LARGE SCALE GENOMIC DNA]</scope>
</reference>
<gene>
    <name evidence="1" type="ORF">AVEN_171288_1</name>
</gene>
<dbReference type="Proteomes" id="UP000499080">
    <property type="component" value="Unassembled WGS sequence"/>
</dbReference>
<accession>A0A4Y2U4V2</accession>